<feature type="chain" id="PRO_5008687608" description="DUF1090 domain-containing protein" evidence="2">
    <location>
        <begin position="27"/>
        <end position="142"/>
    </location>
</feature>
<dbReference type="RefSeq" id="WP_091345888.1">
    <property type="nucleotide sequence ID" value="NZ_FMAQ01000001.1"/>
</dbReference>
<evidence type="ECO:0000256" key="1">
    <source>
        <dbReference type="SAM" id="Coils"/>
    </source>
</evidence>
<name>A0A1C3YNK9_9GAMM</name>
<proteinExistence type="predicted"/>
<evidence type="ECO:0000256" key="2">
    <source>
        <dbReference type="SAM" id="SignalP"/>
    </source>
</evidence>
<dbReference type="OrthoDB" id="8689941at2"/>
<evidence type="ECO:0000313" key="4">
    <source>
        <dbReference type="Proteomes" id="UP000199670"/>
    </source>
</evidence>
<organism evidence="3 4">
    <name type="scientific">Gilliamella bombicola</name>
    <dbReference type="NCBI Taxonomy" id="1798182"/>
    <lineage>
        <taxon>Bacteria</taxon>
        <taxon>Pseudomonadati</taxon>
        <taxon>Pseudomonadota</taxon>
        <taxon>Gammaproteobacteria</taxon>
        <taxon>Orbales</taxon>
        <taxon>Orbaceae</taxon>
        <taxon>Gilliamella</taxon>
    </lineage>
</organism>
<keyword evidence="1" id="KW-0175">Coiled coil</keyword>
<feature type="coiled-coil region" evidence="1">
    <location>
        <begin position="85"/>
        <end position="138"/>
    </location>
</feature>
<dbReference type="Proteomes" id="UP000199670">
    <property type="component" value="Unassembled WGS sequence"/>
</dbReference>
<dbReference type="AlphaFoldDB" id="A0A1C3YNK9"/>
<keyword evidence="2" id="KW-0732">Signal</keyword>
<gene>
    <name evidence="3" type="ORF">GA0061081_1015</name>
</gene>
<sequence>MKSVILVMTKVTIITLASLFSLGAYASEHSEGLTCESKKQTIETQIDYAKKNNNSHQVQGLEKALHDVNNYCSNDKLEEKYNKKIQEKTDKVVERTQELNQAKTKGNEHKIAKQQAKLADAEKELNEAKAELAKFYQELKLR</sequence>
<reference evidence="4" key="1">
    <citation type="submission" date="2016-08" db="EMBL/GenBank/DDBJ databases">
        <authorList>
            <person name="Varghese N."/>
            <person name="Submissions Spin"/>
        </authorList>
    </citation>
    <scope>NUCLEOTIDE SEQUENCE [LARGE SCALE GENOMIC DNA]</scope>
    <source>
        <strain evidence="4">R-53248</strain>
    </source>
</reference>
<accession>A0A1C3YNK9</accession>
<evidence type="ECO:0008006" key="5">
    <source>
        <dbReference type="Google" id="ProtNLM"/>
    </source>
</evidence>
<dbReference type="STRING" id="1798182.GA0061081_1015"/>
<dbReference type="EMBL" id="FMAQ01000001">
    <property type="protein sequence ID" value="SCB71675.1"/>
    <property type="molecule type" value="Genomic_DNA"/>
</dbReference>
<evidence type="ECO:0000313" key="3">
    <source>
        <dbReference type="EMBL" id="SCB71675.1"/>
    </source>
</evidence>
<protein>
    <recommendedName>
        <fullName evidence="5">DUF1090 domain-containing protein</fullName>
    </recommendedName>
</protein>
<keyword evidence="4" id="KW-1185">Reference proteome</keyword>
<dbReference type="Pfam" id="PF06476">
    <property type="entry name" value="DUF1090"/>
    <property type="match status" value="1"/>
</dbReference>
<feature type="signal peptide" evidence="2">
    <location>
        <begin position="1"/>
        <end position="26"/>
    </location>
</feature>
<dbReference type="InterPro" id="IPR009468">
    <property type="entry name" value="DUF1090"/>
</dbReference>